<dbReference type="PANTHER" id="PTHR10252">
    <property type="entry name" value="HISTONE-LIKE TRANSCRIPTION FACTOR CCAAT-RELATED"/>
    <property type="match status" value="1"/>
</dbReference>
<sequence>MEQDSDIYTDTEARIERLLHIDLPLSRVKKICRLDPELSAINYDAVLLVTKATELFVEELAKTAYTQAVLDKRKTIQLKDIDRAIGSKWMFRFLEDALNDWPEPTLKTKKPDTIVEEDDINPEVAVVVIENDKDIERGMDGQGMEDSS</sequence>
<evidence type="ECO:0000259" key="3">
    <source>
        <dbReference type="Pfam" id="PF00808"/>
    </source>
</evidence>
<proteinExistence type="predicted"/>
<evidence type="ECO:0000256" key="2">
    <source>
        <dbReference type="ARBA" id="ARBA00023242"/>
    </source>
</evidence>
<name>A0A1I7XTC1_HETBA</name>
<keyword evidence="4" id="KW-1185">Reference proteome</keyword>
<dbReference type="GO" id="GO:0006261">
    <property type="term" value="P:DNA-templated DNA replication"/>
    <property type="evidence" value="ECO:0007669"/>
    <property type="project" value="TreeGrafter"/>
</dbReference>
<dbReference type="WBParaSite" id="Hba_21070">
    <property type="protein sequence ID" value="Hba_21070"/>
    <property type="gene ID" value="Hba_21070"/>
</dbReference>
<dbReference type="Pfam" id="PF00808">
    <property type="entry name" value="CBFD_NFYB_HMF"/>
    <property type="match status" value="1"/>
</dbReference>
<dbReference type="PANTHER" id="PTHR10252:SF79">
    <property type="entry name" value="DNA POLYMERASE EPSILON SUBUNIT 4"/>
    <property type="match status" value="1"/>
</dbReference>
<dbReference type="InterPro" id="IPR003958">
    <property type="entry name" value="CBFA_NFYB_domain"/>
</dbReference>
<dbReference type="Proteomes" id="UP000095283">
    <property type="component" value="Unplaced"/>
</dbReference>
<accession>A0A1I7XTC1</accession>
<dbReference type="AlphaFoldDB" id="A0A1I7XTC1"/>
<evidence type="ECO:0000256" key="1">
    <source>
        <dbReference type="ARBA" id="ARBA00004123"/>
    </source>
</evidence>
<feature type="domain" description="Transcription factor CBF/NF-Y/archaeal histone" evidence="3">
    <location>
        <begin position="22"/>
        <end position="85"/>
    </location>
</feature>
<organism evidence="4 5">
    <name type="scientific">Heterorhabditis bacteriophora</name>
    <name type="common">Entomopathogenic nematode worm</name>
    <dbReference type="NCBI Taxonomy" id="37862"/>
    <lineage>
        <taxon>Eukaryota</taxon>
        <taxon>Metazoa</taxon>
        <taxon>Ecdysozoa</taxon>
        <taxon>Nematoda</taxon>
        <taxon>Chromadorea</taxon>
        <taxon>Rhabditida</taxon>
        <taxon>Rhabditina</taxon>
        <taxon>Rhabditomorpha</taxon>
        <taxon>Strongyloidea</taxon>
        <taxon>Heterorhabditidae</taxon>
        <taxon>Heterorhabditis</taxon>
    </lineage>
</organism>
<dbReference type="InterPro" id="IPR009072">
    <property type="entry name" value="Histone-fold"/>
</dbReference>
<evidence type="ECO:0000313" key="5">
    <source>
        <dbReference type="WBParaSite" id="Hba_21070"/>
    </source>
</evidence>
<protein>
    <submittedName>
        <fullName evidence="5">CBFD_NFYB_HMF domain-containing protein</fullName>
    </submittedName>
</protein>
<reference evidence="5" key="1">
    <citation type="submission" date="2016-11" db="UniProtKB">
        <authorList>
            <consortium name="WormBaseParasite"/>
        </authorList>
    </citation>
    <scope>IDENTIFICATION</scope>
</reference>
<dbReference type="Gene3D" id="1.10.20.10">
    <property type="entry name" value="Histone, subunit A"/>
    <property type="match status" value="1"/>
</dbReference>
<evidence type="ECO:0000313" key="4">
    <source>
        <dbReference type="Proteomes" id="UP000095283"/>
    </source>
</evidence>
<keyword evidence="2" id="KW-0539">Nucleus</keyword>
<dbReference type="SUPFAM" id="SSF47113">
    <property type="entry name" value="Histone-fold"/>
    <property type="match status" value="1"/>
</dbReference>
<dbReference type="InterPro" id="IPR050568">
    <property type="entry name" value="Transcr_DNA_Rep_Reg"/>
</dbReference>
<dbReference type="CDD" id="cd22929">
    <property type="entry name" value="HFD_POLE4-like"/>
    <property type="match status" value="1"/>
</dbReference>
<dbReference type="GO" id="GO:0008622">
    <property type="term" value="C:epsilon DNA polymerase complex"/>
    <property type="evidence" value="ECO:0007669"/>
    <property type="project" value="TreeGrafter"/>
</dbReference>
<dbReference type="GO" id="GO:0046982">
    <property type="term" value="F:protein heterodimerization activity"/>
    <property type="evidence" value="ECO:0007669"/>
    <property type="project" value="InterPro"/>
</dbReference>
<comment type="subcellular location">
    <subcellularLocation>
        <location evidence="1">Nucleus</location>
    </subcellularLocation>
</comment>